<evidence type="ECO:0000313" key="3">
    <source>
        <dbReference type="Proteomes" id="UP000249842"/>
    </source>
</evidence>
<dbReference type="Proteomes" id="UP000249842">
    <property type="component" value="Unassembled WGS sequence"/>
</dbReference>
<dbReference type="EMBL" id="QFYP01000001">
    <property type="protein sequence ID" value="RAK58845.1"/>
    <property type="molecule type" value="Genomic_DNA"/>
</dbReference>
<reference evidence="3" key="1">
    <citation type="submission" date="2018-05" db="EMBL/GenBank/DDBJ databases">
        <authorList>
            <person name="Li X."/>
        </authorList>
    </citation>
    <scope>NUCLEOTIDE SEQUENCE [LARGE SCALE GENOMIC DNA]</scope>
    <source>
        <strain evidence="3">HKS-05</strain>
    </source>
</reference>
<sequence length="256" mass="27292">MLAAMSAGPALAAAPRPESPAWVITPAEDSCHTEIELVGRSGQTAQVTLTSDGQQLALVFAKDDLPARAFLTLRVDQKPYANLVVRKANPKLADMVLSEETQAALRRGSNLQISWLTQEPVSAALGGSEQGLADLRTCGAQVATQHRAQLAQAQEARARADADARAQALADAQLAAAKAQAAAATAEAERQRAAQQAAEDSQAQAQAEARAVAQAQAQAEYEARDYRREPPPQSAPPQYAPWGYDRYYDPGPRTPW</sequence>
<gene>
    <name evidence="2" type="ORF">DJ021_03035</name>
</gene>
<proteinExistence type="predicted"/>
<dbReference type="AlphaFoldDB" id="A0A328AX77"/>
<evidence type="ECO:0000313" key="2">
    <source>
        <dbReference type="EMBL" id="RAK58845.1"/>
    </source>
</evidence>
<keyword evidence="3" id="KW-1185">Reference proteome</keyword>
<organism evidence="2 3">
    <name type="scientific">Phenylobacterium hankyongense</name>
    <dbReference type="NCBI Taxonomy" id="1813876"/>
    <lineage>
        <taxon>Bacteria</taxon>
        <taxon>Pseudomonadati</taxon>
        <taxon>Pseudomonadota</taxon>
        <taxon>Alphaproteobacteria</taxon>
        <taxon>Caulobacterales</taxon>
        <taxon>Caulobacteraceae</taxon>
        <taxon>Phenylobacterium</taxon>
    </lineage>
</organism>
<evidence type="ECO:0000256" key="1">
    <source>
        <dbReference type="SAM" id="MobiDB-lite"/>
    </source>
</evidence>
<feature type="compositionally biased region" description="Basic and acidic residues" evidence="1">
    <location>
        <begin position="221"/>
        <end position="230"/>
    </location>
</feature>
<feature type="compositionally biased region" description="Low complexity" evidence="1">
    <location>
        <begin position="193"/>
        <end position="220"/>
    </location>
</feature>
<accession>A0A328AX77</accession>
<comment type="caution">
    <text evidence="2">The sequence shown here is derived from an EMBL/GenBank/DDBJ whole genome shotgun (WGS) entry which is preliminary data.</text>
</comment>
<protein>
    <submittedName>
        <fullName evidence="2">Uncharacterized protein</fullName>
    </submittedName>
</protein>
<feature type="region of interest" description="Disordered" evidence="1">
    <location>
        <begin position="191"/>
        <end position="256"/>
    </location>
</feature>
<name>A0A328AX77_9CAUL</name>